<keyword evidence="1 3" id="KW-0378">Hydrolase</keyword>
<evidence type="ECO:0000256" key="4">
    <source>
        <dbReference type="SAM" id="SignalP"/>
    </source>
</evidence>
<comment type="caution">
    <text evidence="6">The sequence shown here is derived from an EMBL/GenBank/DDBJ whole genome shotgun (WGS) entry which is preliminary data.</text>
</comment>
<accession>A0A412TT08</accession>
<feature type="domain" description="Glycoside hydrolase family 5" evidence="5">
    <location>
        <begin position="169"/>
        <end position="304"/>
    </location>
</feature>
<protein>
    <recommendedName>
        <fullName evidence="5">Glycoside hydrolase family 5 domain-containing protein</fullName>
    </recommendedName>
</protein>
<evidence type="ECO:0000313" key="7">
    <source>
        <dbReference type="Proteomes" id="UP000284243"/>
    </source>
</evidence>
<dbReference type="Gene3D" id="3.20.20.80">
    <property type="entry name" value="Glycosidases"/>
    <property type="match status" value="1"/>
</dbReference>
<evidence type="ECO:0000256" key="2">
    <source>
        <dbReference type="ARBA" id="ARBA00023295"/>
    </source>
</evidence>
<dbReference type="InterPro" id="IPR017853">
    <property type="entry name" value="GH"/>
</dbReference>
<organism evidence="6 7">
    <name type="scientific">Odoribacter splanchnicus</name>
    <dbReference type="NCBI Taxonomy" id="28118"/>
    <lineage>
        <taxon>Bacteria</taxon>
        <taxon>Pseudomonadati</taxon>
        <taxon>Bacteroidota</taxon>
        <taxon>Bacteroidia</taxon>
        <taxon>Bacteroidales</taxon>
        <taxon>Odoribacteraceae</taxon>
        <taxon>Odoribacter</taxon>
    </lineage>
</organism>
<proteinExistence type="inferred from homology"/>
<feature type="signal peptide" evidence="4">
    <location>
        <begin position="1"/>
        <end position="24"/>
    </location>
</feature>
<evidence type="ECO:0000256" key="3">
    <source>
        <dbReference type="RuleBase" id="RU361153"/>
    </source>
</evidence>
<dbReference type="AlphaFoldDB" id="A0A412TT08"/>
<dbReference type="Proteomes" id="UP000284243">
    <property type="component" value="Unassembled WGS sequence"/>
</dbReference>
<dbReference type="Pfam" id="PF00150">
    <property type="entry name" value="Cellulase"/>
    <property type="match status" value="1"/>
</dbReference>
<evidence type="ECO:0000256" key="1">
    <source>
        <dbReference type="ARBA" id="ARBA00022801"/>
    </source>
</evidence>
<reference evidence="6 7" key="1">
    <citation type="submission" date="2018-08" db="EMBL/GenBank/DDBJ databases">
        <title>A genome reference for cultivated species of the human gut microbiota.</title>
        <authorList>
            <person name="Zou Y."/>
            <person name="Xue W."/>
            <person name="Luo G."/>
        </authorList>
    </citation>
    <scope>NUCLEOTIDE SEQUENCE [LARGE SCALE GENOMIC DNA]</scope>
    <source>
        <strain evidence="6 7">AF16-14</strain>
    </source>
</reference>
<gene>
    <name evidence="6" type="ORF">DWW57_06910</name>
</gene>
<dbReference type="GO" id="GO:0004553">
    <property type="term" value="F:hydrolase activity, hydrolyzing O-glycosyl compounds"/>
    <property type="evidence" value="ECO:0007669"/>
    <property type="project" value="InterPro"/>
</dbReference>
<evidence type="ECO:0000313" key="6">
    <source>
        <dbReference type="EMBL" id="RGU56923.1"/>
    </source>
</evidence>
<keyword evidence="2 3" id="KW-0326">Glycosidase</keyword>
<comment type="similarity">
    <text evidence="3">Belongs to the glycosyl hydrolase 5 (cellulase A) family.</text>
</comment>
<dbReference type="RefSeq" id="WP_113028101.1">
    <property type="nucleotide sequence ID" value="NZ_JADNDE010000089.1"/>
</dbReference>
<dbReference type="SUPFAM" id="SSF51445">
    <property type="entry name" value="(Trans)glycosidases"/>
    <property type="match status" value="1"/>
</dbReference>
<dbReference type="EMBL" id="QRYC01000007">
    <property type="protein sequence ID" value="RGU56923.1"/>
    <property type="molecule type" value="Genomic_DNA"/>
</dbReference>
<sequence length="354" mass="40440">MKKTIIQFAALLAALTIHTTSVNASERWTKAQAQAWSEANPWFCGFNYIPANAVNYTAMWDKTNFSPEVIERELALAEEVGLNCARVVLQYAVYAENPKHFIKAFDKFLSICDKYHIKVMPIFFDDCVFGANTDPVTGPQPEPLKGWYAWAWSPSPGHTMVIDERTHSLLEIYVKDIMTRFGQDDRIFVWDLYNEPTNSGLGDRSLPLLKSVVKWAREVDVRQPITVGVWCGNEGLNRFCLDNSDIVTFHCYADANHTRNTCRELKKEGRPVICTEWMNRPAASTIPGVLPVFAEEKVGCMIWGLVNGKTQTDLPWGHRPEHGEYKGPWQHDIFHGDFTPYDQVEIDLLKKYCK</sequence>
<keyword evidence="4" id="KW-0732">Signal</keyword>
<name>A0A412TT08_9BACT</name>
<evidence type="ECO:0000259" key="5">
    <source>
        <dbReference type="Pfam" id="PF00150"/>
    </source>
</evidence>
<feature type="chain" id="PRO_5019070341" description="Glycoside hydrolase family 5 domain-containing protein" evidence="4">
    <location>
        <begin position="25"/>
        <end position="354"/>
    </location>
</feature>
<dbReference type="GO" id="GO:0000272">
    <property type="term" value="P:polysaccharide catabolic process"/>
    <property type="evidence" value="ECO:0007669"/>
    <property type="project" value="InterPro"/>
</dbReference>
<dbReference type="InterPro" id="IPR001547">
    <property type="entry name" value="Glyco_hydro_5"/>
</dbReference>